<dbReference type="Proteomes" id="UP000070544">
    <property type="component" value="Unassembled WGS sequence"/>
</dbReference>
<proteinExistence type="predicted"/>
<evidence type="ECO:0000313" key="2">
    <source>
        <dbReference type="EMBL" id="KXS12764.1"/>
    </source>
</evidence>
<evidence type="ECO:0000313" key="3">
    <source>
        <dbReference type="Proteomes" id="UP000070544"/>
    </source>
</evidence>
<feature type="compositionally biased region" description="Polar residues" evidence="1">
    <location>
        <begin position="174"/>
        <end position="198"/>
    </location>
</feature>
<sequence length="264" mass="28059">MMTTIRTASGDSSVRMAHSLPTELQQMFYNRQGGGSVAGYYLGPDAQQLYANYSVPSWYQPTAGVYTSYGYLQPAVAASSYEQYSNSQTPYAVGTALAFQYGYPTYNQMPGAGIKDSSSPQNSLKAEAQEFPPLGMAGSGIWRGPAAVNGGARGTNHMPHRGASQPRGGRGRGSWQTWHPNGEATGQSQSVDQKSPGSFQAPPGLGRGTTSSRGVSTDSFPALTRPNLPPTSSRGAPTDPFPALTRPNLLPPLREAPLLIHFQL</sequence>
<gene>
    <name evidence="2" type="ORF">M427DRAFT_391735</name>
</gene>
<organism evidence="2 3">
    <name type="scientific">Gonapodya prolifera (strain JEL478)</name>
    <name type="common">Monoblepharis prolifera</name>
    <dbReference type="NCBI Taxonomy" id="1344416"/>
    <lineage>
        <taxon>Eukaryota</taxon>
        <taxon>Fungi</taxon>
        <taxon>Fungi incertae sedis</taxon>
        <taxon>Chytridiomycota</taxon>
        <taxon>Chytridiomycota incertae sedis</taxon>
        <taxon>Monoblepharidomycetes</taxon>
        <taxon>Monoblepharidales</taxon>
        <taxon>Gonapodyaceae</taxon>
        <taxon>Gonapodya</taxon>
    </lineage>
</organism>
<feature type="region of interest" description="Disordered" evidence="1">
    <location>
        <begin position="135"/>
        <end position="248"/>
    </location>
</feature>
<dbReference type="EMBL" id="KQ965785">
    <property type="protein sequence ID" value="KXS12764.1"/>
    <property type="molecule type" value="Genomic_DNA"/>
</dbReference>
<dbReference type="AlphaFoldDB" id="A0A139A7T2"/>
<name>A0A139A7T2_GONPJ</name>
<reference evidence="2 3" key="1">
    <citation type="journal article" date="2015" name="Genome Biol. Evol.">
        <title>Phylogenomic analyses indicate that early fungi evolved digesting cell walls of algal ancestors of land plants.</title>
        <authorList>
            <person name="Chang Y."/>
            <person name="Wang S."/>
            <person name="Sekimoto S."/>
            <person name="Aerts A.L."/>
            <person name="Choi C."/>
            <person name="Clum A."/>
            <person name="LaButti K.M."/>
            <person name="Lindquist E.A."/>
            <person name="Yee Ngan C."/>
            <person name="Ohm R.A."/>
            <person name="Salamov A.A."/>
            <person name="Grigoriev I.V."/>
            <person name="Spatafora J.W."/>
            <person name="Berbee M.L."/>
        </authorList>
    </citation>
    <scope>NUCLEOTIDE SEQUENCE [LARGE SCALE GENOMIC DNA]</scope>
    <source>
        <strain evidence="2 3">JEL478</strain>
    </source>
</reference>
<evidence type="ECO:0000256" key="1">
    <source>
        <dbReference type="SAM" id="MobiDB-lite"/>
    </source>
</evidence>
<keyword evidence="3" id="KW-1185">Reference proteome</keyword>
<protein>
    <submittedName>
        <fullName evidence="2">Uncharacterized protein</fullName>
    </submittedName>
</protein>
<feature type="compositionally biased region" description="Polar residues" evidence="1">
    <location>
        <begin position="208"/>
        <end position="219"/>
    </location>
</feature>
<accession>A0A139A7T2</accession>